<evidence type="ECO:0000313" key="8">
    <source>
        <dbReference type="EMBL" id="RKF64426.1"/>
    </source>
</evidence>
<feature type="transmembrane region" description="Helical" evidence="6">
    <location>
        <begin position="486"/>
        <end position="506"/>
    </location>
</feature>
<accession>A0A420I450</accession>
<feature type="transmembrane region" description="Helical" evidence="6">
    <location>
        <begin position="578"/>
        <end position="600"/>
    </location>
</feature>
<dbReference type="CDD" id="cd17323">
    <property type="entry name" value="MFS_Tpo1_MDR_like"/>
    <property type="match status" value="1"/>
</dbReference>
<proteinExistence type="predicted"/>
<dbReference type="Proteomes" id="UP000286134">
    <property type="component" value="Unassembled WGS sequence"/>
</dbReference>
<feature type="transmembrane region" description="Helical" evidence="6">
    <location>
        <begin position="335"/>
        <end position="357"/>
    </location>
</feature>
<dbReference type="InterPro" id="IPR020846">
    <property type="entry name" value="MFS_dom"/>
</dbReference>
<feature type="compositionally biased region" description="Basic residues" evidence="5">
    <location>
        <begin position="79"/>
        <end position="88"/>
    </location>
</feature>
<feature type="transmembrane region" description="Helical" evidence="6">
    <location>
        <begin position="273"/>
        <end position="298"/>
    </location>
</feature>
<dbReference type="GO" id="GO:0015606">
    <property type="term" value="F:spermidine transmembrane transporter activity"/>
    <property type="evidence" value="ECO:0007669"/>
    <property type="project" value="TreeGrafter"/>
</dbReference>
<dbReference type="PANTHER" id="PTHR23502:SF182">
    <property type="entry name" value="POLYAMINE TRANSPORTER, PUTATIVE-RELATED"/>
    <property type="match status" value="1"/>
</dbReference>
<dbReference type="AlphaFoldDB" id="A0A420I450"/>
<feature type="region of interest" description="Disordered" evidence="5">
    <location>
        <begin position="28"/>
        <end position="117"/>
    </location>
</feature>
<dbReference type="STRING" id="212602.A0A420I450"/>
<feature type="compositionally biased region" description="Polar residues" evidence="5">
    <location>
        <begin position="44"/>
        <end position="53"/>
    </location>
</feature>
<dbReference type="Gene3D" id="1.20.1250.20">
    <property type="entry name" value="MFS general substrate transporter like domains"/>
    <property type="match status" value="1"/>
</dbReference>
<dbReference type="GO" id="GO:0000297">
    <property type="term" value="F:spermine transmembrane transporter activity"/>
    <property type="evidence" value="ECO:0007669"/>
    <property type="project" value="TreeGrafter"/>
</dbReference>
<dbReference type="Pfam" id="PF07690">
    <property type="entry name" value="MFS_1"/>
    <property type="match status" value="1"/>
</dbReference>
<reference evidence="8 9" key="1">
    <citation type="journal article" date="2018" name="BMC Genomics">
        <title>Comparative genome analyses reveal sequence features reflecting distinct modes of host-adaptation between dicot and monocot powdery mildew.</title>
        <authorList>
            <person name="Wu Y."/>
            <person name="Ma X."/>
            <person name="Pan Z."/>
            <person name="Kale S.D."/>
            <person name="Song Y."/>
            <person name="King H."/>
            <person name="Zhang Q."/>
            <person name="Presley C."/>
            <person name="Deng X."/>
            <person name="Wei C.I."/>
            <person name="Xiao S."/>
        </authorList>
    </citation>
    <scope>NUCLEOTIDE SEQUENCE [LARGE SCALE GENOMIC DNA]</scope>
    <source>
        <strain evidence="8">UMSG2</strain>
    </source>
</reference>
<dbReference type="PANTHER" id="PTHR23502">
    <property type="entry name" value="MAJOR FACILITATOR SUPERFAMILY"/>
    <property type="match status" value="1"/>
</dbReference>
<organism evidence="8 9">
    <name type="scientific">Erysiphe neolycopersici</name>
    <dbReference type="NCBI Taxonomy" id="212602"/>
    <lineage>
        <taxon>Eukaryota</taxon>
        <taxon>Fungi</taxon>
        <taxon>Dikarya</taxon>
        <taxon>Ascomycota</taxon>
        <taxon>Pezizomycotina</taxon>
        <taxon>Leotiomycetes</taxon>
        <taxon>Erysiphales</taxon>
        <taxon>Erysiphaceae</taxon>
        <taxon>Erysiphe</taxon>
    </lineage>
</organism>
<keyword evidence="3 6" id="KW-1133">Transmembrane helix</keyword>
<feature type="transmembrane region" description="Helical" evidence="6">
    <location>
        <begin position="407"/>
        <end position="439"/>
    </location>
</feature>
<keyword evidence="4 6" id="KW-0472">Membrane</keyword>
<keyword evidence="2 6" id="KW-0812">Transmembrane</keyword>
<dbReference type="EMBL" id="MCFK01001909">
    <property type="protein sequence ID" value="RKF64426.1"/>
    <property type="molecule type" value="Genomic_DNA"/>
</dbReference>
<feature type="transmembrane region" description="Helical" evidence="6">
    <location>
        <begin position="217"/>
        <end position="236"/>
    </location>
</feature>
<evidence type="ECO:0000313" key="9">
    <source>
        <dbReference type="Proteomes" id="UP000286134"/>
    </source>
</evidence>
<protein>
    <submittedName>
        <fullName evidence="8">Polyamine transporter 4</fullName>
    </submittedName>
</protein>
<evidence type="ECO:0000256" key="2">
    <source>
        <dbReference type="ARBA" id="ARBA00022692"/>
    </source>
</evidence>
<comment type="subcellular location">
    <subcellularLocation>
        <location evidence="1">Membrane</location>
        <topology evidence="1">Multi-pass membrane protein</topology>
    </subcellularLocation>
</comment>
<comment type="caution">
    <text evidence="8">The sequence shown here is derived from an EMBL/GenBank/DDBJ whole genome shotgun (WGS) entry which is preliminary data.</text>
</comment>
<feature type="transmembrane region" description="Helical" evidence="6">
    <location>
        <begin position="305"/>
        <end position="329"/>
    </location>
</feature>
<evidence type="ECO:0000256" key="1">
    <source>
        <dbReference type="ARBA" id="ARBA00004141"/>
    </source>
</evidence>
<dbReference type="InterPro" id="IPR011701">
    <property type="entry name" value="MFS"/>
</dbReference>
<dbReference type="FunFam" id="1.20.1250.20:FF:000011">
    <property type="entry name" value="MFS multidrug transporter, putative"/>
    <property type="match status" value="1"/>
</dbReference>
<dbReference type="GO" id="GO:0005886">
    <property type="term" value="C:plasma membrane"/>
    <property type="evidence" value="ECO:0007669"/>
    <property type="project" value="TreeGrafter"/>
</dbReference>
<evidence type="ECO:0000256" key="5">
    <source>
        <dbReference type="SAM" id="MobiDB-lite"/>
    </source>
</evidence>
<gene>
    <name evidence="8" type="ORF">OnM2_019085</name>
</gene>
<feature type="transmembrane region" description="Helical" evidence="6">
    <location>
        <begin position="445"/>
        <end position="465"/>
    </location>
</feature>
<feature type="transmembrane region" description="Helical" evidence="6">
    <location>
        <begin position="551"/>
        <end position="572"/>
    </location>
</feature>
<name>A0A420I450_9PEZI</name>
<dbReference type="SUPFAM" id="SSF103473">
    <property type="entry name" value="MFS general substrate transporter"/>
    <property type="match status" value="1"/>
</dbReference>
<feature type="compositionally biased region" description="Basic and acidic residues" evidence="5">
    <location>
        <begin position="54"/>
        <end position="63"/>
    </location>
</feature>
<dbReference type="InterPro" id="IPR036259">
    <property type="entry name" value="MFS_trans_sf"/>
</dbReference>
<feature type="transmembrane region" description="Helical" evidence="6">
    <location>
        <begin position="248"/>
        <end position="267"/>
    </location>
</feature>
<feature type="transmembrane region" description="Helical" evidence="6">
    <location>
        <begin position="512"/>
        <end position="539"/>
    </location>
</feature>
<keyword evidence="9" id="KW-1185">Reference proteome</keyword>
<evidence type="ECO:0000256" key="4">
    <source>
        <dbReference type="ARBA" id="ARBA00023136"/>
    </source>
</evidence>
<dbReference type="OrthoDB" id="3936150at2759"/>
<feature type="compositionally biased region" description="Basic and acidic residues" evidence="5">
    <location>
        <begin position="103"/>
        <end position="112"/>
    </location>
</feature>
<evidence type="ECO:0000256" key="3">
    <source>
        <dbReference type="ARBA" id="ARBA00022989"/>
    </source>
</evidence>
<feature type="domain" description="Major facilitator superfamily (MFS) profile" evidence="7">
    <location>
        <begin position="182"/>
        <end position="604"/>
    </location>
</feature>
<evidence type="ECO:0000256" key="6">
    <source>
        <dbReference type="SAM" id="Phobius"/>
    </source>
</evidence>
<sequence length="617" mass="69143">MYNGKENSGAEGRTSGFVPIIDMNSSFLHESDSDEEEVNENVNAFNTSNFTENGRTKSTRDTDVTPPHRQNSIMSFGSRARRIKRGHSPAKEPPQNETQTEQQTHEEDKSEIPDPEELLCRTASKTSTIKDGGMDENDDTSSCMMHGLSCVPSALSSIHYDWDAPTNEENPRNWCLSKKVFHTAIPALYGFVLTVGTSAYVPAVPLIMMKFKVSREIALLPLAFYTFGFTVGPVIYAPLSELYGRRIVYWVSMPLLLSFTAICGLSNNITLLIVMRFIASLTGSGALAVGAGTILDLWKREYQGFAALAFIMAPFLGPCLGPLIGAVIIKNRNYNWRWSMWIVLLIAIPVAIASLFLKETSKSRILYKKARLTVEKEVHKKGDMRLFLRKLRQALFRPCHMMLFEPLVALLSIYTAFAFAMLFSFFASYNFVFLIVYHFDMIKVGTTFLGILVGFVFALLSFAFFDTTLYRKEFVKHHGEPAPEHRLYNALLGSIMLPIGLFWFAWTPTPSVHWIVPILAGIPFGWGTLSIFISVTAYLVEVYQINSSSAVAANGILRYSFGGAFPLFTLQLYTSLGIHWAGSVFAILSLVLLPVPWIFYWKGRSLRAKSCYDTNTA</sequence>
<evidence type="ECO:0000259" key="7">
    <source>
        <dbReference type="PROSITE" id="PS50850"/>
    </source>
</evidence>
<dbReference type="PROSITE" id="PS50850">
    <property type="entry name" value="MFS"/>
    <property type="match status" value="1"/>
</dbReference>
<feature type="transmembrane region" description="Helical" evidence="6">
    <location>
        <begin position="187"/>
        <end position="211"/>
    </location>
</feature>